<dbReference type="EMBL" id="BMAO01027170">
    <property type="protein sequence ID" value="GFR14949.1"/>
    <property type="molecule type" value="Genomic_DNA"/>
</dbReference>
<keyword evidence="2" id="KW-1185">Reference proteome</keyword>
<sequence>MYCMCRCLTERYLRWFVLASTTAQQIWQQKITQYRYVCQSDMDEDGKIRVQFLTTIDGKRFTEIVNGILDVQCENVIAKLELEEPNIDVNIMFMEFSANRCI</sequence>
<dbReference type="Proteomes" id="UP000887116">
    <property type="component" value="Unassembled WGS sequence"/>
</dbReference>
<comment type="caution">
    <text evidence="1">The sequence shown here is derived from an EMBL/GenBank/DDBJ whole genome shotgun (WGS) entry which is preliminary data.</text>
</comment>
<protein>
    <submittedName>
        <fullName evidence="1">Uncharacterized protein</fullName>
    </submittedName>
</protein>
<proteinExistence type="predicted"/>
<organism evidence="1 2">
    <name type="scientific">Trichonephila clavata</name>
    <name type="common">Joro spider</name>
    <name type="synonym">Nephila clavata</name>
    <dbReference type="NCBI Taxonomy" id="2740835"/>
    <lineage>
        <taxon>Eukaryota</taxon>
        <taxon>Metazoa</taxon>
        <taxon>Ecdysozoa</taxon>
        <taxon>Arthropoda</taxon>
        <taxon>Chelicerata</taxon>
        <taxon>Arachnida</taxon>
        <taxon>Araneae</taxon>
        <taxon>Araneomorphae</taxon>
        <taxon>Entelegynae</taxon>
        <taxon>Araneoidea</taxon>
        <taxon>Nephilidae</taxon>
        <taxon>Trichonephila</taxon>
    </lineage>
</organism>
<evidence type="ECO:0000313" key="1">
    <source>
        <dbReference type="EMBL" id="GFR14949.1"/>
    </source>
</evidence>
<gene>
    <name evidence="1" type="ORF">TNCT_644751</name>
</gene>
<accession>A0A8X6LPD6</accession>
<dbReference type="AlphaFoldDB" id="A0A8X6LPD6"/>
<reference evidence="1" key="1">
    <citation type="submission" date="2020-07" db="EMBL/GenBank/DDBJ databases">
        <title>Multicomponent nature underlies the extraordinary mechanical properties of spider dragline silk.</title>
        <authorList>
            <person name="Kono N."/>
            <person name="Nakamura H."/>
            <person name="Mori M."/>
            <person name="Yoshida Y."/>
            <person name="Ohtoshi R."/>
            <person name="Malay A.D."/>
            <person name="Moran D.A.P."/>
            <person name="Tomita M."/>
            <person name="Numata K."/>
            <person name="Arakawa K."/>
        </authorList>
    </citation>
    <scope>NUCLEOTIDE SEQUENCE</scope>
</reference>
<evidence type="ECO:0000313" key="2">
    <source>
        <dbReference type="Proteomes" id="UP000887116"/>
    </source>
</evidence>
<name>A0A8X6LPD6_TRICU</name>